<name>A0A1S2L7Q9_9BACI</name>
<evidence type="ECO:0000256" key="5">
    <source>
        <dbReference type="ARBA" id="ARBA00022968"/>
    </source>
</evidence>
<gene>
    <name evidence="14" type="ORF">AWH56_015630</name>
    <name evidence="13" type="ORF">AWH56_19040</name>
</gene>
<keyword evidence="3" id="KW-1003">Cell membrane</keyword>
<comment type="function">
    <text evidence="10">Involved in SarA attenuation. Affects resistance to oxacillin and teicoplanin, as well as the synthesis of virulence factors.</text>
</comment>
<sequence length="330" mass="37746">MTKRGNKREKKTTIKRKVIILTFLILILLALSAFAYTSTQYERAREESLRLIEESNGKQDAAEIEFHGDDELTDYVHVLLVGVDNEGAGPARTDTMMVAQYQPKNGKVKLISLMRDSYVSIPGYRNNKINTAFFLGGPELLRQTIKENFDIDIHYFASVDFNGFVRVVDIISPKGIEVDIERRMFYQDGAGDVYINFQPGIQRLDGKQALNYVRFRNDRENDFGRVRRQQEVLSILKDDLLSISGVTRLPKLLGAIEPYITTNIQNKQMLDYGRNFFLNPIDTVETLTIPIEGSFVDSRNSHAGAILELDMEKNKKAIHEFLELDLLENQ</sequence>
<comment type="similarity">
    <text evidence="2">Belongs to the LytR/CpsA/Psr (LCP) family.</text>
</comment>
<evidence type="ECO:0000313" key="13">
    <source>
        <dbReference type="EMBL" id="OIJ08354.1"/>
    </source>
</evidence>
<keyword evidence="4" id="KW-0812">Transmembrane</keyword>
<reference evidence="14 15" key="3">
    <citation type="journal article" date="2019" name="Int. J. Syst. Evol. Microbiol.">
        <title>Anaerobacillus isosaccharinicus sp. nov., an alkaliphilic bacterium which degrades isosaccharinic acid.</title>
        <authorList>
            <person name="Bassil N.M."/>
            <person name="Lloyd J.R."/>
        </authorList>
    </citation>
    <scope>NUCLEOTIDE SEQUENCE [LARGE SCALE GENOMIC DNA]</scope>
    <source>
        <strain evidence="14 15">NB2006</strain>
    </source>
</reference>
<evidence type="ECO:0000313" key="14">
    <source>
        <dbReference type="EMBL" id="QOY34159.1"/>
    </source>
</evidence>
<keyword evidence="6" id="KW-1133">Transmembrane helix</keyword>
<protein>
    <recommendedName>
        <fullName evidence="11">Regulatory protein MsrR</fullName>
    </recommendedName>
</protein>
<dbReference type="AlphaFoldDB" id="A0A1S2L7Q9"/>
<dbReference type="EMBL" id="CP063356">
    <property type="protein sequence ID" value="QOY34159.1"/>
    <property type="molecule type" value="Genomic_DNA"/>
</dbReference>
<dbReference type="PANTHER" id="PTHR33392:SF8">
    <property type="entry name" value="REGULATORY PROTEIN MSRR"/>
    <property type="match status" value="1"/>
</dbReference>
<reference evidence="14" key="4">
    <citation type="submission" date="2020-10" db="EMBL/GenBank/DDBJ databases">
        <authorList>
            <person name="Bassil N.M."/>
            <person name="Lloyd J.R."/>
        </authorList>
    </citation>
    <scope>NUCLEOTIDE SEQUENCE</scope>
    <source>
        <strain evidence="14">NB2006</strain>
    </source>
</reference>
<evidence type="ECO:0000313" key="15">
    <source>
        <dbReference type="Proteomes" id="UP000180175"/>
    </source>
</evidence>
<dbReference type="GO" id="GO:0005886">
    <property type="term" value="C:plasma membrane"/>
    <property type="evidence" value="ECO:0007669"/>
    <property type="project" value="UniProtKB-SubCell"/>
</dbReference>
<dbReference type="Gene3D" id="3.40.630.190">
    <property type="entry name" value="LCP protein"/>
    <property type="match status" value="1"/>
</dbReference>
<keyword evidence="8" id="KW-0472">Membrane</keyword>
<evidence type="ECO:0000256" key="4">
    <source>
        <dbReference type="ARBA" id="ARBA00022692"/>
    </source>
</evidence>
<reference evidence="13 15" key="1">
    <citation type="submission" date="2016-10" db="EMBL/GenBank/DDBJ databases">
        <title>Draft genome sequences of four alkaliphilic bacteria belonging to the Anaerobacillus genus.</title>
        <authorList>
            <person name="Bassil N.M."/>
            <person name="Lloyd J.R."/>
        </authorList>
    </citation>
    <scope>NUCLEOTIDE SEQUENCE [LARGE SCALE GENOMIC DNA]</scope>
    <source>
        <strain evidence="13 15">NB2006</strain>
    </source>
</reference>
<evidence type="ECO:0000256" key="10">
    <source>
        <dbReference type="ARBA" id="ARBA00037178"/>
    </source>
</evidence>
<proteinExistence type="inferred from homology"/>
<dbReference type="PANTHER" id="PTHR33392">
    <property type="entry name" value="POLYISOPRENYL-TEICHOIC ACID--PEPTIDOGLYCAN TEICHOIC ACID TRANSFERASE TAGU"/>
    <property type="match status" value="1"/>
</dbReference>
<dbReference type="RefSeq" id="WP_071318541.1">
    <property type="nucleotide sequence ID" value="NZ_CP063356.2"/>
</dbReference>
<keyword evidence="5" id="KW-0735">Signal-anchor</keyword>
<dbReference type="Pfam" id="PF03816">
    <property type="entry name" value="LytR_cpsA_psr"/>
    <property type="match status" value="1"/>
</dbReference>
<dbReference type="InterPro" id="IPR004474">
    <property type="entry name" value="LytR_CpsA_psr"/>
</dbReference>
<dbReference type="OrthoDB" id="9782542at2"/>
<reference evidence="14 15" key="2">
    <citation type="journal article" date="2017" name="Genome Announc.">
        <title>Draft Genome Sequences of Four Alkaliphilic Bacteria Belonging to the Anaerobacillus Genus.</title>
        <authorList>
            <person name="Bassil N.M."/>
            <person name="Lloyd J.R."/>
        </authorList>
    </citation>
    <scope>NUCLEOTIDE SEQUENCE [LARGE SCALE GENOMIC DNA]</scope>
    <source>
        <strain evidence="14 15">NB2006</strain>
    </source>
</reference>
<accession>A0A1S2L7Q9</accession>
<keyword evidence="15" id="KW-1185">Reference proteome</keyword>
<dbReference type="GO" id="GO:0071555">
    <property type="term" value="P:cell wall organization"/>
    <property type="evidence" value="ECO:0007669"/>
    <property type="project" value="UniProtKB-KW"/>
</dbReference>
<evidence type="ECO:0000256" key="9">
    <source>
        <dbReference type="ARBA" id="ARBA00023163"/>
    </source>
</evidence>
<dbReference type="NCBIfam" id="TIGR00350">
    <property type="entry name" value="lytR_cpsA_psr"/>
    <property type="match status" value="1"/>
</dbReference>
<evidence type="ECO:0000256" key="6">
    <source>
        <dbReference type="ARBA" id="ARBA00022989"/>
    </source>
</evidence>
<organism evidence="13 15">
    <name type="scientific">Anaerobacillus isosaccharinicus</name>
    <dbReference type="NCBI Taxonomy" id="1532552"/>
    <lineage>
        <taxon>Bacteria</taxon>
        <taxon>Bacillati</taxon>
        <taxon>Bacillota</taxon>
        <taxon>Bacilli</taxon>
        <taxon>Bacillales</taxon>
        <taxon>Bacillaceae</taxon>
        <taxon>Anaerobacillus</taxon>
    </lineage>
</organism>
<keyword evidence="7" id="KW-0805">Transcription regulation</keyword>
<keyword evidence="9" id="KW-0804">Transcription</keyword>
<comment type="subcellular location">
    <subcellularLocation>
        <location evidence="1">Cell membrane</location>
        <topology evidence="1">Single-pass type II membrane protein</topology>
    </subcellularLocation>
</comment>
<dbReference type="EMBL" id="LQXD01000162">
    <property type="protein sequence ID" value="OIJ08354.1"/>
    <property type="molecule type" value="Genomic_DNA"/>
</dbReference>
<evidence type="ECO:0000256" key="7">
    <source>
        <dbReference type="ARBA" id="ARBA00023015"/>
    </source>
</evidence>
<dbReference type="KEGG" id="aia:AWH56_015630"/>
<evidence type="ECO:0000256" key="2">
    <source>
        <dbReference type="ARBA" id="ARBA00006068"/>
    </source>
</evidence>
<dbReference type="Proteomes" id="UP000180175">
    <property type="component" value="Chromosome"/>
</dbReference>
<evidence type="ECO:0000256" key="8">
    <source>
        <dbReference type="ARBA" id="ARBA00023136"/>
    </source>
</evidence>
<evidence type="ECO:0000256" key="11">
    <source>
        <dbReference type="ARBA" id="ARBA00040752"/>
    </source>
</evidence>
<dbReference type="InterPro" id="IPR050922">
    <property type="entry name" value="LytR/CpsA/Psr_CW_biosynth"/>
</dbReference>
<evidence type="ECO:0000256" key="3">
    <source>
        <dbReference type="ARBA" id="ARBA00022475"/>
    </source>
</evidence>
<evidence type="ECO:0000256" key="1">
    <source>
        <dbReference type="ARBA" id="ARBA00004401"/>
    </source>
</evidence>
<evidence type="ECO:0000259" key="12">
    <source>
        <dbReference type="Pfam" id="PF03816"/>
    </source>
</evidence>
<feature type="domain" description="Cell envelope-related transcriptional attenuator" evidence="12">
    <location>
        <begin position="92"/>
        <end position="238"/>
    </location>
</feature>